<keyword evidence="1" id="KW-0614">Plasmid</keyword>
<name>A0A4P7LIC7_9BURK</name>
<gene>
    <name evidence="1" type="ORF">E0W60_33595</name>
</gene>
<protein>
    <submittedName>
        <fullName evidence="1">Uncharacterized protein</fullName>
    </submittedName>
</protein>
<dbReference type="AlphaFoldDB" id="A0A4P7LIC7"/>
<dbReference type="Proteomes" id="UP000295294">
    <property type="component" value="Plasmid unnamed2"/>
</dbReference>
<dbReference type="RefSeq" id="WP_135707165.1">
    <property type="nucleotide sequence ID" value="NZ_CP038637.1"/>
</dbReference>
<dbReference type="KEGG" id="cox:E0W60_33595"/>
<evidence type="ECO:0000313" key="1">
    <source>
        <dbReference type="EMBL" id="QBY55994.1"/>
    </source>
</evidence>
<proteinExistence type="predicted"/>
<reference evidence="1 2" key="1">
    <citation type="submission" date="2019-03" db="EMBL/GenBank/DDBJ databases">
        <title>Efficiently degradation of phenoxyalkanoic acid herbicides by Cupriavidus oxalaticus strain X32.</title>
        <authorList>
            <person name="Sheng X."/>
        </authorList>
    </citation>
    <scope>NUCLEOTIDE SEQUENCE [LARGE SCALE GENOMIC DNA]</scope>
    <source>
        <strain evidence="1 2">X32</strain>
        <plasmid evidence="1 2">unnamed2</plasmid>
    </source>
</reference>
<dbReference type="EMBL" id="CP038637">
    <property type="protein sequence ID" value="QBY55994.1"/>
    <property type="molecule type" value="Genomic_DNA"/>
</dbReference>
<dbReference type="OrthoDB" id="8686847at2"/>
<organism evidence="1 2">
    <name type="scientific">Cupriavidus oxalaticus</name>
    <dbReference type="NCBI Taxonomy" id="96344"/>
    <lineage>
        <taxon>Bacteria</taxon>
        <taxon>Pseudomonadati</taxon>
        <taxon>Pseudomonadota</taxon>
        <taxon>Betaproteobacteria</taxon>
        <taxon>Burkholderiales</taxon>
        <taxon>Burkholderiaceae</taxon>
        <taxon>Cupriavidus</taxon>
    </lineage>
</organism>
<geneLocation type="plasmid" evidence="1">
    <name>unnamed2</name>
</geneLocation>
<sequence length="319" mass="34874">MRTSSITEDIASADARLKDAGLPTYSQLAGALRALMNYTGGWDKDLAHPCGKAARVLSRLDDSGSIPEQGSVEYTSAMGEAAQRYIEECCRLSDGRYAIMPPSMPGSFRWEALFERMMDASPGSAVVVSQALDSTPVIDLKHVSYDRILDTYSKAYPDLPPEVMANDIVGHACELVERSAAQEDRHAGEQLECQLADVHPLPKEKALEKWDGFKDRAIEGGFGSQQERVAGLIKAGATRAKLIQFWRETKHLNWANSYGQSPWETASSVGAALDAALLGGALSAYRRGLLYVFDRTQAAASTGLEQDVTQKNDQRRPKM</sequence>
<accession>A0A4P7LIC7</accession>
<evidence type="ECO:0000313" key="2">
    <source>
        <dbReference type="Proteomes" id="UP000295294"/>
    </source>
</evidence>